<dbReference type="Proteomes" id="UP001479290">
    <property type="component" value="Unassembled WGS sequence"/>
</dbReference>
<organism evidence="1 2">
    <name type="scientific">Culter alburnus</name>
    <name type="common">Topmouth culter</name>
    <dbReference type="NCBI Taxonomy" id="194366"/>
    <lineage>
        <taxon>Eukaryota</taxon>
        <taxon>Metazoa</taxon>
        <taxon>Chordata</taxon>
        <taxon>Craniata</taxon>
        <taxon>Vertebrata</taxon>
        <taxon>Euteleostomi</taxon>
        <taxon>Actinopterygii</taxon>
        <taxon>Neopterygii</taxon>
        <taxon>Teleostei</taxon>
        <taxon>Ostariophysi</taxon>
        <taxon>Cypriniformes</taxon>
        <taxon>Xenocyprididae</taxon>
        <taxon>Xenocypridinae</taxon>
        <taxon>Culter</taxon>
    </lineage>
</organism>
<accession>A0AAW1Z7M7</accession>
<sequence length="51" mass="5648">PGAPLAHLKLQDKPSQVNIRAGTVRLTWMNGSENRSFLYTCLLWFCSPSAA</sequence>
<comment type="caution">
    <text evidence="1">The sequence shown here is derived from an EMBL/GenBank/DDBJ whole genome shotgun (WGS) entry which is preliminary data.</text>
</comment>
<protein>
    <recommendedName>
        <fullName evidence="3">Signal transducer and activator of transcription 5A</fullName>
    </recommendedName>
</protein>
<keyword evidence="2" id="KW-1185">Reference proteome</keyword>
<proteinExistence type="predicted"/>
<evidence type="ECO:0000313" key="1">
    <source>
        <dbReference type="EMBL" id="KAK9956017.1"/>
    </source>
</evidence>
<evidence type="ECO:0000313" key="2">
    <source>
        <dbReference type="Proteomes" id="UP001479290"/>
    </source>
</evidence>
<evidence type="ECO:0008006" key="3">
    <source>
        <dbReference type="Google" id="ProtNLM"/>
    </source>
</evidence>
<gene>
    <name evidence="1" type="ORF">ABG768_013775</name>
</gene>
<name>A0AAW1Z7M7_CULAL</name>
<feature type="non-terminal residue" evidence="1">
    <location>
        <position position="1"/>
    </location>
</feature>
<reference evidence="1 2" key="1">
    <citation type="submission" date="2024-05" db="EMBL/GenBank/DDBJ databases">
        <title>A high-quality chromosomal-level genome assembly of Topmouth culter (Culter alburnus).</title>
        <authorList>
            <person name="Zhao H."/>
        </authorList>
    </citation>
    <scope>NUCLEOTIDE SEQUENCE [LARGE SCALE GENOMIC DNA]</scope>
    <source>
        <strain evidence="1">CATC2023</strain>
        <tissue evidence="1">Muscle</tissue>
    </source>
</reference>
<dbReference type="AlphaFoldDB" id="A0AAW1Z7M7"/>
<dbReference type="EMBL" id="JAWDJR010000020">
    <property type="protein sequence ID" value="KAK9956017.1"/>
    <property type="molecule type" value="Genomic_DNA"/>
</dbReference>